<dbReference type="PATRIC" id="fig|200450.4.peg.118"/>
<evidence type="ECO:0000313" key="1">
    <source>
        <dbReference type="EMBL" id="KRP59314.1"/>
    </source>
</evidence>
<sequence length="174" mass="19493">MDMMLTIPNTLSKQSDGFLIKNPTKTTNVYTFTEASKAADELKLWKQEQLTELKAFLKDYDMTSISTDELKVVGRRLYESGVIDVNAFGIFISGDGGFDAQGRQANTHVKYNALALFDEQLEDYLAFVKSNPNVGRSQGIPEYIQGMFDANRAINALAYFVNSSREDLSVDEYA</sequence>
<accession>A0A0R2ZF66</accession>
<dbReference type="RefSeq" id="WP_057008872.1">
    <property type="nucleotide sequence ID" value="NZ_JYLK01000010.1"/>
</dbReference>
<dbReference type="OrthoDB" id="7022702at2"/>
<dbReference type="EMBL" id="LT629760">
    <property type="protein sequence ID" value="SDS80472.1"/>
    <property type="molecule type" value="Genomic_DNA"/>
</dbReference>
<dbReference type="Proteomes" id="UP000052019">
    <property type="component" value="Unassembled WGS sequence"/>
</dbReference>
<name>A0A0R2ZF66_9PSED</name>
<reference evidence="2 4" key="2">
    <citation type="submission" date="2016-10" db="EMBL/GenBank/DDBJ databases">
        <authorList>
            <person name="Varghese N."/>
            <person name="Submissions S."/>
        </authorList>
    </citation>
    <scope>NUCLEOTIDE SEQUENCE [LARGE SCALE GENOMIC DNA]</scope>
    <source>
        <strain evidence="2 4">BS3111</strain>
    </source>
</reference>
<evidence type="ECO:0000313" key="4">
    <source>
        <dbReference type="Proteomes" id="UP000183126"/>
    </source>
</evidence>
<organism evidence="1 3">
    <name type="scientific">Pseudomonas trivialis</name>
    <dbReference type="NCBI Taxonomy" id="200450"/>
    <lineage>
        <taxon>Bacteria</taxon>
        <taxon>Pseudomonadati</taxon>
        <taxon>Pseudomonadota</taxon>
        <taxon>Gammaproteobacteria</taxon>
        <taxon>Pseudomonadales</taxon>
        <taxon>Pseudomonadaceae</taxon>
        <taxon>Pseudomonas</taxon>
    </lineage>
</organism>
<keyword evidence="4" id="KW-1185">Reference proteome</keyword>
<proteinExistence type="predicted"/>
<dbReference type="Proteomes" id="UP000183126">
    <property type="component" value="Chromosome I"/>
</dbReference>
<dbReference type="EMBL" id="JYLK01000010">
    <property type="protein sequence ID" value="KRP59314.1"/>
    <property type="molecule type" value="Genomic_DNA"/>
</dbReference>
<evidence type="ECO:0000313" key="2">
    <source>
        <dbReference type="EMBL" id="SDS80472.1"/>
    </source>
</evidence>
<gene>
    <name evidence="2" type="ORF">SAMN04490205_3700</name>
    <name evidence="1" type="ORF">TU79_16045</name>
</gene>
<evidence type="ECO:0000313" key="3">
    <source>
        <dbReference type="Proteomes" id="UP000052019"/>
    </source>
</evidence>
<dbReference type="AlphaFoldDB" id="A0A0R2ZF66"/>
<protein>
    <submittedName>
        <fullName evidence="1">Uncharacterized protein</fullName>
    </submittedName>
</protein>
<reference evidence="1 3" key="1">
    <citation type="submission" date="2015-02" db="EMBL/GenBank/DDBJ databases">
        <title>Two Pseudomonas sp. nov. isolated from raw milk.</title>
        <authorList>
            <person name="Wenning M."/>
            <person name="von Neubeck M."/>
            <person name="Huptas C."/>
            <person name="Scherer S."/>
        </authorList>
    </citation>
    <scope>NUCLEOTIDE SEQUENCE [LARGE SCALE GENOMIC DNA]</scope>
    <source>
        <strain evidence="1 3">DSM 14937</strain>
    </source>
</reference>